<evidence type="ECO:0000256" key="1">
    <source>
        <dbReference type="ARBA" id="ARBA00022448"/>
    </source>
</evidence>
<name>A0A382W400_9ZZZZ</name>
<organism evidence="6">
    <name type="scientific">marine metagenome</name>
    <dbReference type="NCBI Taxonomy" id="408172"/>
    <lineage>
        <taxon>unclassified sequences</taxon>
        <taxon>metagenomes</taxon>
        <taxon>ecological metagenomes</taxon>
    </lineage>
</organism>
<dbReference type="InterPro" id="IPR003439">
    <property type="entry name" value="ABC_transporter-like_ATP-bd"/>
</dbReference>
<keyword evidence="2" id="KW-0677">Repeat</keyword>
<evidence type="ECO:0000256" key="4">
    <source>
        <dbReference type="ARBA" id="ARBA00022840"/>
    </source>
</evidence>
<dbReference type="EMBL" id="UINC01156440">
    <property type="protein sequence ID" value="SVD52858.1"/>
    <property type="molecule type" value="Genomic_DNA"/>
</dbReference>
<dbReference type="AlphaFoldDB" id="A0A382W400"/>
<dbReference type="PANTHER" id="PTHR43790:SF9">
    <property type="entry name" value="GALACTOFURANOSE TRANSPORTER ATP-BINDING PROTEIN YTFR"/>
    <property type="match status" value="1"/>
</dbReference>
<keyword evidence="1" id="KW-0813">Transport</keyword>
<dbReference type="SUPFAM" id="SSF52540">
    <property type="entry name" value="P-loop containing nucleoside triphosphate hydrolases"/>
    <property type="match status" value="1"/>
</dbReference>
<evidence type="ECO:0000313" key="6">
    <source>
        <dbReference type="EMBL" id="SVD52858.1"/>
    </source>
</evidence>
<proteinExistence type="predicted"/>
<dbReference type="InterPro" id="IPR050107">
    <property type="entry name" value="ABC_carbohydrate_import_ATPase"/>
</dbReference>
<sequence length="164" mass="17977">MSESEPSFILEMRNITKSFSGVHALRDVSFQCRPGTVHALVGENGAGKSTLIKILSGALLADSGDILFKGEHHQSFSAREALNSGISVIYQELALVSQMTVAENIFLGREPRWAFGIVDTKRLRTEAEKLLKQLGLEIDLDTEVGELTVAYQQMVEIAKALSKN</sequence>
<evidence type="ECO:0000256" key="2">
    <source>
        <dbReference type="ARBA" id="ARBA00022737"/>
    </source>
</evidence>
<dbReference type="GO" id="GO:0005524">
    <property type="term" value="F:ATP binding"/>
    <property type="evidence" value="ECO:0007669"/>
    <property type="project" value="UniProtKB-KW"/>
</dbReference>
<evidence type="ECO:0000256" key="3">
    <source>
        <dbReference type="ARBA" id="ARBA00022741"/>
    </source>
</evidence>
<keyword evidence="4" id="KW-0067">ATP-binding</keyword>
<reference evidence="6" key="1">
    <citation type="submission" date="2018-05" db="EMBL/GenBank/DDBJ databases">
        <authorList>
            <person name="Lanie J.A."/>
            <person name="Ng W.-L."/>
            <person name="Kazmierczak K.M."/>
            <person name="Andrzejewski T.M."/>
            <person name="Davidsen T.M."/>
            <person name="Wayne K.J."/>
            <person name="Tettelin H."/>
            <person name="Glass J.I."/>
            <person name="Rusch D."/>
            <person name="Podicherti R."/>
            <person name="Tsui H.-C.T."/>
            <person name="Winkler M.E."/>
        </authorList>
    </citation>
    <scope>NUCLEOTIDE SEQUENCE</scope>
</reference>
<keyword evidence="3" id="KW-0547">Nucleotide-binding</keyword>
<dbReference type="Pfam" id="PF00005">
    <property type="entry name" value="ABC_tran"/>
    <property type="match status" value="1"/>
</dbReference>
<dbReference type="InterPro" id="IPR027417">
    <property type="entry name" value="P-loop_NTPase"/>
</dbReference>
<dbReference type="PANTHER" id="PTHR43790">
    <property type="entry name" value="CARBOHYDRATE TRANSPORT ATP-BINDING PROTEIN MG119-RELATED"/>
    <property type="match status" value="1"/>
</dbReference>
<dbReference type="Gene3D" id="3.40.50.300">
    <property type="entry name" value="P-loop containing nucleotide triphosphate hydrolases"/>
    <property type="match status" value="1"/>
</dbReference>
<feature type="non-terminal residue" evidence="6">
    <location>
        <position position="164"/>
    </location>
</feature>
<accession>A0A382W400</accession>
<evidence type="ECO:0000259" key="5">
    <source>
        <dbReference type="Pfam" id="PF00005"/>
    </source>
</evidence>
<gene>
    <name evidence="6" type="ORF">METZ01_LOCUS405712</name>
</gene>
<dbReference type="GO" id="GO:0016887">
    <property type="term" value="F:ATP hydrolysis activity"/>
    <property type="evidence" value="ECO:0007669"/>
    <property type="project" value="InterPro"/>
</dbReference>
<feature type="domain" description="ABC transporter" evidence="5">
    <location>
        <begin position="25"/>
        <end position="163"/>
    </location>
</feature>
<protein>
    <recommendedName>
        <fullName evidence="5">ABC transporter domain-containing protein</fullName>
    </recommendedName>
</protein>